<proteinExistence type="predicted"/>
<evidence type="ECO:0000313" key="2">
    <source>
        <dbReference type="EMBL" id="POG70277.1"/>
    </source>
</evidence>
<feature type="transmembrane region" description="Helical" evidence="1">
    <location>
        <begin position="20"/>
        <end position="48"/>
    </location>
</feature>
<feature type="transmembrane region" description="Helical" evidence="1">
    <location>
        <begin position="60"/>
        <end position="79"/>
    </location>
</feature>
<name>A0A2P4PY11_RHIID</name>
<protein>
    <submittedName>
        <fullName evidence="2">Uncharacterized protein</fullName>
    </submittedName>
</protein>
<dbReference type="EMBL" id="AUPC02000123">
    <property type="protein sequence ID" value="POG70277.1"/>
    <property type="molecule type" value="Genomic_DNA"/>
</dbReference>
<reference evidence="2 3" key="2">
    <citation type="journal article" date="2018" name="New Phytol.">
        <title>High intraspecific genome diversity in the model arbuscular mycorrhizal symbiont Rhizophagus irregularis.</title>
        <authorList>
            <person name="Chen E.C.H."/>
            <person name="Morin E."/>
            <person name="Beaudet D."/>
            <person name="Noel J."/>
            <person name="Yildirir G."/>
            <person name="Ndikumana S."/>
            <person name="Charron P."/>
            <person name="St-Onge C."/>
            <person name="Giorgi J."/>
            <person name="Kruger M."/>
            <person name="Marton T."/>
            <person name="Ropars J."/>
            <person name="Grigoriev I.V."/>
            <person name="Hainaut M."/>
            <person name="Henrissat B."/>
            <person name="Roux C."/>
            <person name="Martin F."/>
            <person name="Corradi N."/>
        </authorList>
    </citation>
    <scope>NUCLEOTIDE SEQUENCE [LARGE SCALE GENOMIC DNA]</scope>
    <source>
        <strain evidence="2 3">DAOM 197198</strain>
    </source>
</reference>
<comment type="caution">
    <text evidence="2">The sequence shown here is derived from an EMBL/GenBank/DDBJ whole genome shotgun (WGS) entry which is preliminary data.</text>
</comment>
<keyword evidence="1" id="KW-0472">Membrane</keyword>
<accession>A0A2P4PY11</accession>
<gene>
    <name evidence="2" type="ORF">GLOIN_2v1618092</name>
</gene>
<organism evidence="2 3">
    <name type="scientific">Rhizophagus irregularis (strain DAOM 181602 / DAOM 197198 / MUCL 43194)</name>
    <name type="common">Arbuscular mycorrhizal fungus</name>
    <name type="synonym">Glomus intraradices</name>
    <dbReference type="NCBI Taxonomy" id="747089"/>
    <lineage>
        <taxon>Eukaryota</taxon>
        <taxon>Fungi</taxon>
        <taxon>Fungi incertae sedis</taxon>
        <taxon>Mucoromycota</taxon>
        <taxon>Glomeromycotina</taxon>
        <taxon>Glomeromycetes</taxon>
        <taxon>Glomerales</taxon>
        <taxon>Glomeraceae</taxon>
        <taxon>Rhizophagus</taxon>
    </lineage>
</organism>
<evidence type="ECO:0000313" key="3">
    <source>
        <dbReference type="Proteomes" id="UP000018888"/>
    </source>
</evidence>
<dbReference type="AlphaFoldDB" id="A0A2P4PY11"/>
<reference evidence="2 3" key="1">
    <citation type="journal article" date="2013" name="Proc. Natl. Acad. Sci. U.S.A.">
        <title>Genome of an arbuscular mycorrhizal fungus provides insight into the oldest plant symbiosis.</title>
        <authorList>
            <person name="Tisserant E."/>
            <person name="Malbreil M."/>
            <person name="Kuo A."/>
            <person name="Kohler A."/>
            <person name="Symeonidi A."/>
            <person name="Balestrini R."/>
            <person name="Charron P."/>
            <person name="Duensing N."/>
            <person name="Frei Dit Frey N."/>
            <person name="Gianinazzi-Pearson V."/>
            <person name="Gilbert L.B."/>
            <person name="Handa Y."/>
            <person name="Herr J.R."/>
            <person name="Hijri M."/>
            <person name="Koul R."/>
            <person name="Kawaguchi M."/>
            <person name="Krajinski F."/>
            <person name="Lammers P.J."/>
            <person name="Masclaux F.G."/>
            <person name="Murat C."/>
            <person name="Morin E."/>
            <person name="Ndikumana S."/>
            <person name="Pagni M."/>
            <person name="Petitpierre D."/>
            <person name="Requena N."/>
            <person name="Rosikiewicz P."/>
            <person name="Riley R."/>
            <person name="Saito K."/>
            <person name="San Clemente H."/>
            <person name="Shapiro H."/>
            <person name="van Tuinen D."/>
            <person name="Becard G."/>
            <person name="Bonfante P."/>
            <person name="Paszkowski U."/>
            <person name="Shachar-Hill Y.Y."/>
            <person name="Tuskan G.A."/>
            <person name="Young P.W."/>
            <person name="Sanders I.R."/>
            <person name="Henrissat B."/>
            <person name="Rensing S.A."/>
            <person name="Grigoriev I.V."/>
            <person name="Corradi N."/>
            <person name="Roux C."/>
            <person name="Martin F."/>
        </authorList>
    </citation>
    <scope>NUCLEOTIDE SEQUENCE [LARGE SCALE GENOMIC DNA]</scope>
    <source>
        <strain evidence="2 3">DAOM 197198</strain>
    </source>
</reference>
<dbReference type="Proteomes" id="UP000018888">
    <property type="component" value="Unassembled WGS sequence"/>
</dbReference>
<evidence type="ECO:0000256" key="1">
    <source>
        <dbReference type="SAM" id="Phobius"/>
    </source>
</evidence>
<sequence>MFLNLSCIKIKALKIKHYQLFLFLYIYIQYINNIYVCTILLIFLFNLYSNYLEKSFVSTRVRVIFTYVLLYSSLTYQAFKRISL</sequence>
<keyword evidence="1" id="KW-0812">Transmembrane</keyword>
<keyword evidence="3" id="KW-1185">Reference proteome</keyword>
<keyword evidence="1" id="KW-1133">Transmembrane helix</keyword>